<reference evidence="8 9" key="1">
    <citation type="journal article" date="2017" name="Curr. Biol.">
        <title>Genome architecture and evolution of a unichromosomal asexual nematode.</title>
        <authorList>
            <person name="Fradin H."/>
            <person name="Zegar C."/>
            <person name="Gutwein M."/>
            <person name="Lucas J."/>
            <person name="Kovtun M."/>
            <person name="Corcoran D."/>
            <person name="Baugh L.R."/>
            <person name="Kiontke K."/>
            <person name="Gunsalus K."/>
            <person name="Fitch D.H."/>
            <person name="Piano F."/>
        </authorList>
    </citation>
    <scope>NUCLEOTIDE SEQUENCE [LARGE SCALE GENOMIC DNA]</scope>
    <source>
        <strain evidence="8">PF1309</strain>
    </source>
</reference>
<comment type="similarity">
    <text evidence="2">Belongs to the Ro 60 kDa family.</text>
</comment>
<keyword evidence="3" id="KW-0963">Cytoplasm</keyword>
<comment type="subcellular location">
    <subcellularLocation>
        <location evidence="1">Cytoplasm</location>
    </subcellularLocation>
</comment>
<dbReference type="PANTHER" id="PTHR14202:SF0">
    <property type="entry name" value="RNA-BINDING PROTEIN RO60"/>
    <property type="match status" value="1"/>
</dbReference>
<dbReference type="InterPro" id="IPR037214">
    <property type="entry name" value="TROVE_dom_sf"/>
</dbReference>
<dbReference type="InterPro" id="IPR056800">
    <property type="entry name" value="vWA_Ro60"/>
</dbReference>
<evidence type="ECO:0000313" key="9">
    <source>
        <dbReference type="Proteomes" id="UP000218231"/>
    </source>
</evidence>
<dbReference type="Pfam" id="PF25045">
    <property type="entry name" value="vWA_Ro60"/>
    <property type="match status" value="1"/>
</dbReference>
<keyword evidence="6" id="KW-0687">Ribonucleoprotein</keyword>
<dbReference type="GO" id="GO:0005737">
    <property type="term" value="C:cytoplasm"/>
    <property type="evidence" value="ECO:0007669"/>
    <property type="project" value="UniProtKB-SubCell"/>
</dbReference>
<evidence type="ECO:0000256" key="3">
    <source>
        <dbReference type="ARBA" id="ARBA00022490"/>
    </source>
</evidence>
<dbReference type="GO" id="GO:0046872">
    <property type="term" value="F:metal ion binding"/>
    <property type="evidence" value="ECO:0007669"/>
    <property type="project" value="UniProtKB-KW"/>
</dbReference>
<dbReference type="AlphaFoldDB" id="A0A2A2KH02"/>
<dbReference type="Gene3D" id="3.40.50.410">
    <property type="entry name" value="von Willebrand factor, type A domain"/>
    <property type="match status" value="2"/>
</dbReference>
<evidence type="ECO:0000256" key="6">
    <source>
        <dbReference type="ARBA" id="ARBA00023274"/>
    </source>
</evidence>
<keyword evidence="9" id="KW-1185">Reference proteome</keyword>
<evidence type="ECO:0000256" key="1">
    <source>
        <dbReference type="ARBA" id="ARBA00004496"/>
    </source>
</evidence>
<evidence type="ECO:0000256" key="4">
    <source>
        <dbReference type="ARBA" id="ARBA00022723"/>
    </source>
</evidence>
<dbReference type="OrthoDB" id="6098064at2759"/>
<dbReference type="GO" id="GO:1990904">
    <property type="term" value="C:ribonucleoprotein complex"/>
    <property type="evidence" value="ECO:0007669"/>
    <property type="project" value="UniProtKB-KW"/>
</dbReference>
<evidence type="ECO:0000313" key="8">
    <source>
        <dbReference type="EMBL" id="PAV73215.1"/>
    </source>
</evidence>
<dbReference type="PROSITE" id="PS50988">
    <property type="entry name" value="TROVE"/>
    <property type="match status" value="1"/>
</dbReference>
<dbReference type="InterPro" id="IPR036465">
    <property type="entry name" value="vWFA_dom_sf"/>
</dbReference>
<comment type="caution">
    <text evidence="8">The sequence shown here is derived from an EMBL/GenBank/DDBJ whole genome shotgun (WGS) entry which is preliminary data.</text>
</comment>
<dbReference type="Pfam" id="PF05731">
    <property type="entry name" value="TROVE"/>
    <property type="match status" value="1"/>
</dbReference>
<dbReference type="Proteomes" id="UP000218231">
    <property type="component" value="Unassembled WGS sequence"/>
</dbReference>
<dbReference type="FunFam" id="3.40.50.410:FF:000127">
    <property type="entry name" value="60 kDa SS-A/Ro ribonucleoprotein homolog"/>
    <property type="match status" value="1"/>
</dbReference>
<evidence type="ECO:0000256" key="2">
    <source>
        <dbReference type="ARBA" id="ARBA00007814"/>
    </source>
</evidence>
<dbReference type="EMBL" id="LIAE01008638">
    <property type="protein sequence ID" value="PAV73215.1"/>
    <property type="molecule type" value="Genomic_DNA"/>
</dbReference>
<protein>
    <recommendedName>
        <fullName evidence="7">TROVE domain-containing protein</fullName>
    </recommendedName>
</protein>
<dbReference type="PANTHER" id="PTHR14202">
    <property type="entry name" value="60 KDA RIBONUCLEOPROTEIN SSA/RO"/>
    <property type="match status" value="1"/>
</dbReference>
<evidence type="ECO:0000259" key="7">
    <source>
        <dbReference type="PROSITE" id="PS50988"/>
    </source>
</evidence>
<dbReference type="SUPFAM" id="SSF53300">
    <property type="entry name" value="vWA-like"/>
    <property type="match status" value="1"/>
</dbReference>
<organism evidence="8 9">
    <name type="scientific">Diploscapter pachys</name>
    <dbReference type="NCBI Taxonomy" id="2018661"/>
    <lineage>
        <taxon>Eukaryota</taxon>
        <taxon>Metazoa</taxon>
        <taxon>Ecdysozoa</taxon>
        <taxon>Nematoda</taxon>
        <taxon>Chromadorea</taxon>
        <taxon>Rhabditida</taxon>
        <taxon>Rhabditina</taxon>
        <taxon>Rhabditomorpha</taxon>
        <taxon>Rhabditoidea</taxon>
        <taxon>Rhabditidae</taxon>
        <taxon>Diploscapter</taxon>
    </lineage>
</organism>
<accession>A0A2A2KH02</accession>
<dbReference type="InterPro" id="IPR040322">
    <property type="entry name" value="TROVE2"/>
</dbReference>
<proteinExistence type="inferred from homology"/>
<dbReference type="STRING" id="2018661.A0A2A2KH02"/>
<name>A0A2A2KH02_9BILA</name>
<gene>
    <name evidence="8" type="ORF">WR25_14306</name>
</gene>
<dbReference type="InterPro" id="IPR008858">
    <property type="entry name" value="TROVE_dom"/>
</dbReference>
<dbReference type="SUPFAM" id="SSF140864">
    <property type="entry name" value="TROVE domain-like"/>
    <property type="match status" value="1"/>
</dbReference>
<keyword evidence="5" id="KW-0694">RNA-binding</keyword>
<dbReference type="GO" id="GO:0003723">
    <property type="term" value="F:RNA binding"/>
    <property type="evidence" value="ECO:0007669"/>
    <property type="project" value="UniProtKB-KW"/>
</dbReference>
<evidence type="ECO:0000256" key="5">
    <source>
        <dbReference type="ARBA" id="ARBA00022884"/>
    </source>
</evidence>
<sequence>MAENFDDEVQLLENVAAGINQLNLQPNWGQFIHFQEVYRSLAVREQGEPLVVVVTEDGTLGVNRVPGQMKKENAREDMVRNHVGGFVFQVSDETLVRRFLILGTSGGTYYATEKEHTMENLNELIKIIEKGNGAMIVKEIREISLAGRNPKQESLLFALALCARYRVGDLAKMLETHKKAEVVTKLDPDNDNDVVKAYRDYISALHAAAFSVVNEVCRIPTHLFAFVKYCEMVAQNTSKNKSTGWGRAMRNCVTNWFATKSPDQLAMHVTKSPQREGWSHRDLFRLAHPDLKKTISRGDFEDRKLEYEQVYRYVVKGDLQKRKRKYTPEDRAELGYEPETKYSAVQLDNELGSKALNLIEAVLNLKNEKDEAKVVEAIKTHKLVREHVPTDMLNSVAVWHALLEKMPMTALIRNLGKLSTIKALDDAHTDKVVKQLTDEAELKKARIHPLNVLLAKTTYAAGRGFRGSLTWDVNPKIDDALEQAFYKSFVNAPPTGKRFCFAFDVSGSMTMPISGTHLSCRVASAALSLVSLRQEPLVECVGFCDHLVELPFEKTWDINRICDYVDNLEFGQTDCALPMLWAAEKGKKFDVFVVYTDNETYYGDVHPFEALRQYREKSGIHDARLIVMGMTATKFTIADPTDAGMLDIAGFDSAVPALISEFINGGV</sequence>
<keyword evidence="4" id="KW-0479">Metal-binding</keyword>
<feature type="domain" description="TROVE" evidence="7">
    <location>
        <begin position="79"/>
        <end position="497"/>
    </location>
</feature>